<organism evidence="2 3">
    <name type="scientific">Trichoderma asperellum (strain ATCC 204424 / CBS 433.97 / NBRC 101777)</name>
    <dbReference type="NCBI Taxonomy" id="1042311"/>
    <lineage>
        <taxon>Eukaryota</taxon>
        <taxon>Fungi</taxon>
        <taxon>Dikarya</taxon>
        <taxon>Ascomycota</taxon>
        <taxon>Pezizomycotina</taxon>
        <taxon>Sordariomycetes</taxon>
        <taxon>Hypocreomycetidae</taxon>
        <taxon>Hypocreales</taxon>
        <taxon>Hypocreaceae</taxon>
        <taxon>Trichoderma</taxon>
    </lineage>
</organism>
<name>A0A2T3ZA71_TRIA4</name>
<sequence>MKILSISSQISLFCLISVARGYLVFETTCSKPPSGVNFVSSPNFRGTLDILWSSLFTIFACTWTLQHPNVPEQRHGYRHNFNGINQTSGWKENVAWKLKHFLRATNAFILTILAPEIIIGVAYNVRLQAREDHPIFLRLASQDRVRWSLTHTYYANMGGFVIEKDEGGENVGEYNLHHLSGRDLIKLRERNQVARLPDITEEELMDRAKDDPFIRTISVAQIIWSTIQILTRAIRKLSICPLELAVLAFAACAMIIYGLYWDKPKSIGVSTTISLQHQDYHTWVTNELKQDDDDDTIINMVLPVDKRPFGAPINVADGRASSDSKKFAIPTAAAMLAAMILFGAIHIGAWNFTFPSTFELYLWRCAILLLYTASRLIILVEIFRTLCFLPPDAFVSTWASDLPHTA</sequence>
<dbReference type="AlphaFoldDB" id="A0A2T3ZA71"/>
<evidence type="ECO:0000313" key="2">
    <source>
        <dbReference type="EMBL" id="PTB41686.1"/>
    </source>
</evidence>
<dbReference type="Proteomes" id="UP000240493">
    <property type="component" value="Unassembled WGS sequence"/>
</dbReference>
<dbReference type="PANTHER" id="PTHR35043:SF7">
    <property type="entry name" value="TRANSCRIPTION FACTOR DOMAIN-CONTAINING PROTEIN"/>
    <property type="match status" value="1"/>
</dbReference>
<keyword evidence="1" id="KW-1133">Transmembrane helix</keyword>
<dbReference type="EMBL" id="KZ679261">
    <property type="protein sequence ID" value="PTB41686.1"/>
    <property type="molecule type" value="Genomic_DNA"/>
</dbReference>
<feature type="transmembrane region" description="Helical" evidence="1">
    <location>
        <begin position="327"/>
        <end position="349"/>
    </location>
</feature>
<dbReference type="STRING" id="1042311.A0A2T3ZA71"/>
<evidence type="ECO:0000256" key="1">
    <source>
        <dbReference type="SAM" id="Phobius"/>
    </source>
</evidence>
<dbReference type="PANTHER" id="PTHR35043">
    <property type="entry name" value="TRANSCRIPTION FACTOR DOMAIN-CONTAINING PROTEIN"/>
    <property type="match status" value="1"/>
</dbReference>
<proteinExistence type="predicted"/>
<feature type="transmembrane region" description="Helical" evidence="1">
    <location>
        <begin position="361"/>
        <end position="380"/>
    </location>
</feature>
<gene>
    <name evidence="2" type="ORF">M441DRAFT_68700</name>
</gene>
<keyword evidence="3" id="KW-1185">Reference proteome</keyword>
<keyword evidence="1" id="KW-0472">Membrane</keyword>
<accession>A0A2T3ZA71</accession>
<reference evidence="2 3" key="1">
    <citation type="submission" date="2016-07" db="EMBL/GenBank/DDBJ databases">
        <title>Multiple horizontal gene transfer events from other fungi enriched the ability of initially mycotrophic Trichoderma (Ascomycota) to feed on dead plant biomass.</title>
        <authorList>
            <consortium name="DOE Joint Genome Institute"/>
            <person name="Aerts A."/>
            <person name="Atanasova L."/>
            <person name="Chenthamara K."/>
            <person name="Zhang J."/>
            <person name="Grujic M."/>
            <person name="Henrissat B."/>
            <person name="Kuo A."/>
            <person name="Salamov A."/>
            <person name="Lipzen A."/>
            <person name="Labutti K."/>
            <person name="Barry K."/>
            <person name="Miao Y."/>
            <person name="Rahimi M.J."/>
            <person name="Shen Q."/>
            <person name="Grigoriev I.V."/>
            <person name="Kubicek C.P."/>
            <person name="Druzhinina I.S."/>
        </authorList>
    </citation>
    <scope>NUCLEOTIDE SEQUENCE [LARGE SCALE GENOMIC DNA]</scope>
    <source>
        <strain evidence="2 3">CBS 433.97</strain>
    </source>
</reference>
<protein>
    <submittedName>
        <fullName evidence="2">Uncharacterized protein</fullName>
    </submittedName>
</protein>
<dbReference type="OrthoDB" id="3061561at2759"/>
<keyword evidence="1" id="KW-0812">Transmembrane</keyword>
<feature type="transmembrane region" description="Helical" evidence="1">
    <location>
        <begin position="242"/>
        <end position="260"/>
    </location>
</feature>
<evidence type="ECO:0000313" key="3">
    <source>
        <dbReference type="Proteomes" id="UP000240493"/>
    </source>
</evidence>